<accession>A0A0A8ZCS6</accession>
<name>A0A0A8ZCS6_ARUDO</name>
<dbReference type="EMBL" id="GBRH01260686">
    <property type="protein sequence ID" value="JAD37209.1"/>
    <property type="molecule type" value="Transcribed_RNA"/>
</dbReference>
<proteinExistence type="predicted"/>
<sequence>MSSCHRLW</sequence>
<reference evidence="1" key="2">
    <citation type="journal article" date="2015" name="Data Brief">
        <title>Shoot transcriptome of the giant reed, Arundo donax.</title>
        <authorList>
            <person name="Barrero R.A."/>
            <person name="Guerrero F.D."/>
            <person name="Moolhuijzen P."/>
            <person name="Goolsby J.A."/>
            <person name="Tidwell J."/>
            <person name="Bellgard S.E."/>
            <person name="Bellgard M.I."/>
        </authorList>
    </citation>
    <scope>NUCLEOTIDE SEQUENCE</scope>
    <source>
        <tissue evidence="1">Shoot tissue taken approximately 20 cm above the soil surface</tissue>
    </source>
</reference>
<protein>
    <submittedName>
        <fullName evidence="1">Uncharacterized protein</fullName>
    </submittedName>
</protein>
<organism evidence="1">
    <name type="scientific">Arundo donax</name>
    <name type="common">Giant reed</name>
    <name type="synonym">Donax arundinaceus</name>
    <dbReference type="NCBI Taxonomy" id="35708"/>
    <lineage>
        <taxon>Eukaryota</taxon>
        <taxon>Viridiplantae</taxon>
        <taxon>Streptophyta</taxon>
        <taxon>Embryophyta</taxon>
        <taxon>Tracheophyta</taxon>
        <taxon>Spermatophyta</taxon>
        <taxon>Magnoliopsida</taxon>
        <taxon>Liliopsida</taxon>
        <taxon>Poales</taxon>
        <taxon>Poaceae</taxon>
        <taxon>PACMAD clade</taxon>
        <taxon>Arundinoideae</taxon>
        <taxon>Arundineae</taxon>
        <taxon>Arundo</taxon>
    </lineage>
</organism>
<reference evidence="1" key="1">
    <citation type="submission" date="2014-09" db="EMBL/GenBank/DDBJ databases">
        <authorList>
            <person name="Magalhaes I.L.F."/>
            <person name="Oliveira U."/>
            <person name="Santos F.R."/>
            <person name="Vidigal T.H.D.A."/>
            <person name="Brescovit A.D."/>
            <person name="Santos A.J."/>
        </authorList>
    </citation>
    <scope>NUCLEOTIDE SEQUENCE</scope>
    <source>
        <tissue evidence="1">Shoot tissue taken approximately 20 cm above the soil surface</tissue>
    </source>
</reference>
<evidence type="ECO:0000313" key="1">
    <source>
        <dbReference type="EMBL" id="JAD37209.1"/>
    </source>
</evidence>